<feature type="transmembrane region" description="Helical" evidence="1">
    <location>
        <begin position="79"/>
        <end position="100"/>
    </location>
</feature>
<feature type="transmembrane region" description="Helical" evidence="1">
    <location>
        <begin position="137"/>
        <end position="155"/>
    </location>
</feature>
<dbReference type="InterPro" id="IPR010699">
    <property type="entry name" value="DUF1275"/>
</dbReference>
<comment type="caution">
    <text evidence="2">The sequence shown here is derived from an EMBL/GenBank/DDBJ whole genome shotgun (WGS) entry which is preliminary data.</text>
</comment>
<keyword evidence="1" id="KW-0812">Transmembrane</keyword>
<protein>
    <recommendedName>
        <fullName evidence="4">DUF1275 domain protein</fullName>
    </recommendedName>
</protein>
<keyword evidence="1" id="KW-0472">Membrane</keyword>
<name>A0ABP0CZQ6_9PEZI</name>
<evidence type="ECO:0008006" key="4">
    <source>
        <dbReference type="Google" id="ProtNLM"/>
    </source>
</evidence>
<feature type="transmembrane region" description="Helical" evidence="1">
    <location>
        <begin position="194"/>
        <end position="212"/>
    </location>
</feature>
<evidence type="ECO:0000313" key="3">
    <source>
        <dbReference type="Proteomes" id="UP001642406"/>
    </source>
</evidence>
<evidence type="ECO:0000256" key="1">
    <source>
        <dbReference type="SAM" id="Phobius"/>
    </source>
</evidence>
<accession>A0ABP0CZQ6</accession>
<evidence type="ECO:0000313" key="2">
    <source>
        <dbReference type="EMBL" id="CAK7237563.1"/>
    </source>
</evidence>
<keyword evidence="1" id="KW-1133">Transmembrane helix</keyword>
<dbReference type="EMBL" id="CAWUHC010000192">
    <property type="protein sequence ID" value="CAK7237563.1"/>
    <property type="molecule type" value="Genomic_DNA"/>
</dbReference>
<proteinExistence type="predicted"/>
<dbReference type="Proteomes" id="UP001642406">
    <property type="component" value="Unassembled WGS sequence"/>
</dbReference>
<dbReference type="Pfam" id="PF06912">
    <property type="entry name" value="DUF1275"/>
    <property type="match status" value="1"/>
</dbReference>
<keyword evidence="3" id="KW-1185">Reference proteome</keyword>
<feature type="transmembrane region" description="Helical" evidence="1">
    <location>
        <begin position="106"/>
        <end position="125"/>
    </location>
</feature>
<sequence>MMLSPKPSKTRYFCQVVRDGKQDNFLVDLDLLVLSFATGVQDAISYPDYRCFASNQTGNTVLLAVAAAGDTALFDKRNIICSLFVFLASCFIMGQIGNLFGPRKRWWLVTTNLLSTAMVFATAVLQYVRPVRVSGSTALGAITLLAFSSGAQVAMARPLNVPQITTAMATAAWVDLLVDAKLGKKDNMERNKRFTFLMMLTLGSFVGAFSRARVNSALALIICGSLKIRPQRRVGAEVDLRQQHQDARYDSLNMGKVRLRAVEPDVRI</sequence>
<gene>
    <name evidence="2" type="ORF">SBRCBS47491_010021</name>
</gene>
<dbReference type="PANTHER" id="PTHR37488:SF2">
    <property type="entry name" value="DUF1275 DOMAIN-CONTAINING PROTEIN"/>
    <property type="match status" value="1"/>
</dbReference>
<organism evidence="2 3">
    <name type="scientific">Sporothrix bragantina</name>
    <dbReference type="NCBI Taxonomy" id="671064"/>
    <lineage>
        <taxon>Eukaryota</taxon>
        <taxon>Fungi</taxon>
        <taxon>Dikarya</taxon>
        <taxon>Ascomycota</taxon>
        <taxon>Pezizomycotina</taxon>
        <taxon>Sordariomycetes</taxon>
        <taxon>Sordariomycetidae</taxon>
        <taxon>Ophiostomatales</taxon>
        <taxon>Ophiostomataceae</taxon>
        <taxon>Sporothrix</taxon>
    </lineage>
</organism>
<dbReference type="PANTHER" id="PTHR37488">
    <property type="entry name" value="DUF1275 DOMAIN-CONTAINING PROTEIN"/>
    <property type="match status" value="1"/>
</dbReference>
<reference evidence="2 3" key="1">
    <citation type="submission" date="2024-01" db="EMBL/GenBank/DDBJ databases">
        <authorList>
            <person name="Allen C."/>
            <person name="Tagirdzhanova G."/>
        </authorList>
    </citation>
    <scope>NUCLEOTIDE SEQUENCE [LARGE SCALE GENOMIC DNA]</scope>
</reference>